<protein>
    <submittedName>
        <fullName evidence="1">Uncharacterized protein</fullName>
    </submittedName>
</protein>
<accession>A0ABN2QJD7</accession>
<dbReference type="RefSeq" id="WP_344416596.1">
    <property type="nucleotide sequence ID" value="NZ_BAAANN010000007.1"/>
</dbReference>
<reference evidence="1 2" key="1">
    <citation type="journal article" date="2019" name="Int. J. Syst. Evol. Microbiol.">
        <title>The Global Catalogue of Microorganisms (GCM) 10K type strain sequencing project: providing services to taxonomists for standard genome sequencing and annotation.</title>
        <authorList>
            <consortium name="The Broad Institute Genomics Platform"/>
            <consortium name="The Broad Institute Genome Sequencing Center for Infectious Disease"/>
            <person name="Wu L."/>
            <person name="Ma J."/>
        </authorList>
    </citation>
    <scope>NUCLEOTIDE SEQUENCE [LARGE SCALE GENOMIC DNA]</scope>
    <source>
        <strain evidence="1 2">JCM 14545</strain>
    </source>
</reference>
<keyword evidence="2" id="KW-1185">Reference proteome</keyword>
<comment type="caution">
    <text evidence="1">The sequence shown here is derived from an EMBL/GenBank/DDBJ whole genome shotgun (WGS) entry which is preliminary data.</text>
</comment>
<evidence type="ECO:0000313" key="2">
    <source>
        <dbReference type="Proteomes" id="UP001501116"/>
    </source>
</evidence>
<gene>
    <name evidence="1" type="ORF">GCM10009754_23150</name>
</gene>
<sequence>MFWRKVPVDDAYHAWLTVGFERRLLVVVRTITALTRLLDILSLVERDHRIQVVFTCDEENPAIFHAGVPQVLDRLGAAVVPWALAAKTRFDLVLAASENDALHELDGPVVLVPHGIGFQKYYPGGEITSGMNPSRLLRDGEVVPAALALSHGIQREQLRFAAPAVLERAVVVGDPCHDRMLASVHRAAHYRAALGTGRRTLVALASTWGRHSLFGTTPELPGLLVNALPVDEYQVAVILHPGVWAAHGPWQIRAWLGEAIGRGLALIAPERGWQATLVAADCVLSDEGSAALYAAAVDKPLLLAAGKSRTTVAGSPLAALAGQAHRLDPGGDLRAQIESIRDSHRAGSHQAVVAQAIEHEGGSADRLTGLLYRFLDLTEPEDPAFPPVHAPVVPEARLASFVASVDFDGAVAVVERFPHTSATLPMRHVVAHAEQAELRELDGAAVVWSEMDGSDPAALLAGWPAARLAAATDDTRCAVLLREGDSYELTAPGVAPIALASLAYALVTRREPVAGRHRLRIGGRVFDVTSTRRG</sequence>
<organism evidence="1 2">
    <name type="scientific">Amycolatopsis minnesotensis</name>
    <dbReference type="NCBI Taxonomy" id="337894"/>
    <lineage>
        <taxon>Bacteria</taxon>
        <taxon>Bacillati</taxon>
        <taxon>Actinomycetota</taxon>
        <taxon>Actinomycetes</taxon>
        <taxon>Pseudonocardiales</taxon>
        <taxon>Pseudonocardiaceae</taxon>
        <taxon>Amycolatopsis</taxon>
    </lineage>
</organism>
<dbReference type="Proteomes" id="UP001501116">
    <property type="component" value="Unassembled WGS sequence"/>
</dbReference>
<dbReference type="EMBL" id="BAAANN010000007">
    <property type="protein sequence ID" value="GAA1953303.1"/>
    <property type="molecule type" value="Genomic_DNA"/>
</dbReference>
<name>A0ABN2QJD7_9PSEU</name>
<proteinExistence type="predicted"/>
<evidence type="ECO:0000313" key="1">
    <source>
        <dbReference type="EMBL" id="GAA1953303.1"/>
    </source>
</evidence>